<evidence type="ECO:0000313" key="2">
    <source>
        <dbReference type="EMBL" id="SHL05714.1"/>
    </source>
</evidence>
<feature type="compositionally biased region" description="Basic and acidic residues" evidence="1">
    <location>
        <begin position="16"/>
        <end position="26"/>
    </location>
</feature>
<evidence type="ECO:0000256" key="1">
    <source>
        <dbReference type="SAM" id="MobiDB-lite"/>
    </source>
</evidence>
<feature type="non-terminal residue" evidence="2">
    <location>
        <position position="26"/>
    </location>
</feature>
<name>A0A1H0PDW8_9RHOB</name>
<feature type="compositionally biased region" description="Polar residues" evidence="1">
    <location>
        <begin position="1"/>
        <end position="12"/>
    </location>
</feature>
<dbReference type="EMBL" id="FQZZ01000025">
    <property type="protein sequence ID" value="SHL05714.1"/>
    <property type="molecule type" value="Genomic_DNA"/>
</dbReference>
<dbReference type="Proteomes" id="UP000324252">
    <property type="component" value="Unassembled WGS sequence"/>
</dbReference>
<proteinExistence type="predicted"/>
<accession>A0A1H0PDW8</accession>
<dbReference type="AlphaFoldDB" id="A0A1H0PDW8"/>
<feature type="region of interest" description="Disordered" evidence="1">
    <location>
        <begin position="1"/>
        <end position="26"/>
    </location>
</feature>
<organism evidence="2 3">
    <name type="scientific">Lutimaribacter pacificus</name>
    <dbReference type="NCBI Taxonomy" id="391948"/>
    <lineage>
        <taxon>Bacteria</taxon>
        <taxon>Pseudomonadati</taxon>
        <taxon>Pseudomonadota</taxon>
        <taxon>Alphaproteobacteria</taxon>
        <taxon>Rhodobacterales</taxon>
        <taxon>Roseobacteraceae</taxon>
        <taxon>Lutimaribacter</taxon>
    </lineage>
</organism>
<reference evidence="2 3" key="1">
    <citation type="submission" date="2016-11" db="EMBL/GenBank/DDBJ databases">
        <authorList>
            <person name="Varghese N."/>
            <person name="Submissions S."/>
        </authorList>
    </citation>
    <scope>NUCLEOTIDE SEQUENCE [LARGE SCALE GENOMIC DNA]</scope>
    <source>
        <strain evidence="2 3">DSM 29620</strain>
    </source>
</reference>
<protein>
    <submittedName>
        <fullName evidence="2">Uncharacterized protein</fullName>
    </submittedName>
</protein>
<sequence length="26" mass="2841">MGPAASQTQNYDLSDASDRGLRRMVT</sequence>
<gene>
    <name evidence="2" type="ORF">SAMN05444142_1254</name>
</gene>
<evidence type="ECO:0000313" key="3">
    <source>
        <dbReference type="Proteomes" id="UP000324252"/>
    </source>
</evidence>
<keyword evidence="3" id="KW-1185">Reference proteome</keyword>